<accession>A0ABZ3DX11</accession>
<dbReference type="Pfam" id="PF00574">
    <property type="entry name" value="CLP_protease"/>
    <property type="match status" value="1"/>
</dbReference>
<organism evidence="1 2">
    <name type="scientific">Burkholderia arboris</name>
    <dbReference type="NCBI Taxonomy" id="488730"/>
    <lineage>
        <taxon>Bacteria</taxon>
        <taxon>Pseudomonadati</taxon>
        <taxon>Pseudomonadota</taxon>
        <taxon>Betaproteobacteria</taxon>
        <taxon>Burkholderiales</taxon>
        <taxon>Burkholderiaceae</taxon>
        <taxon>Burkholderia</taxon>
        <taxon>Burkholderia cepacia complex</taxon>
    </lineage>
</organism>
<dbReference type="GO" id="GO:0008233">
    <property type="term" value="F:peptidase activity"/>
    <property type="evidence" value="ECO:0007669"/>
    <property type="project" value="UniProtKB-KW"/>
</dbReference>
<evidence type="ECO:0000313" key="2">
    <source>
        <dbReference type="Proteomes" id="UP001448498"/>
    </source>
</evidence>
<dbReference type="RefSeq" id="WP_226196796.1">
    <property type="nucleotide sequence ID" value="NZ_CP101526.1"/>
</dbReference>
<gene>
    <name evidence="1" type="ORF">OHZ10_34280</name>
</gene>
<reference evidence="1 2" key="1">
    <citation type="submission" date="2022-10" db="EMBL/GenBank/DDBJ databases">
        <title>Genomic of Burkholderia cepacia PN-1.</title>
        <authorList>
            <person name="Yang Y."/>
            <person name="Guan H."/>
            <person name="Huang J."/>
        </authorList>
    </citation>
    <scope>NUCLEOTIDE SEQUENCE [LARGE SCALE GENOMIC DNA]</scope>
    <source>
        <strain evidence="1 2">PN-1</strain>
    </source>
</reference>
<dbReference type="InterPro" id="IPR023562">
    <property type="entry name" value="ClpP/TepA"/>
</dbReference>
<name>A0ABZ3DX11_9BURK</name>
<keyword evidence="2" id="KW-1185">Reference proteome</keyword>
<proteinExistence type="predicted"/>
<dbReference type="GO" id="GO:0006508">
    <property type="term" value="P:proteolysis"/>
    <property type="evidence" value="ECO:0007669"/>
    <property type="project" value="UniProtKB-KW"/>
</dbReference>
<evidence type="ECO:0000313" key="1">
    <source>
        <dbReference type="EMBL" id="XAE53699.1"/>
    </source>
</evidence>
<dbReference type="Proteomes" id="UP001448498">
    <property type="component" value="Chromosome 2"/>
</dbReference>
<keyword evidence="1" id="KW-0645">Protease</keyword>
<keyword evidence="1" id="KW-0378">Hydrolase</keyword>
<protein>
    <submittedName>
        <fullName evidence="1">ATP-dependent Clp protease proteolytic subunit</fullName>
    </submittedName>
</protein>
<dbReference type="EMBL" id="CP109823">
    <property type="protein sequence ID" value="XAE53699.1"/>
    <property type="molecule type" value="Genomic_DNA"/>
</dbReference>
<sequence>MPSDGAGWLASAGAWIEAAARKEDRRTLAKTRFLLHRPPAASRSAAGDPG</sequence>